<dbReference type="AlphaFoldDB" id="A0A9P8VZE1"/>
<evidence type="ECO:0000313" key="3">
    <source>
        <dbReference type="EMBL" id="KAH6884834.1"/>
    </source>
</evidence>
<organism evidence="3 4">
    <name type="scientific">Thelonectria olida</name>
    <dbReference type="NCBI Taxonomy" id="1576542"/>
    <lineage>
        <taxon>Eukaryota</taxon>
        <taxon>Fungi</taxon>
        <taxon>Dikarya</taxon>
        <taxon>Ascomycota</taxon>
        <taxon>Pezizomycotina</taxon>
        <taxon>Sordariomycetes</taxon>
        <taxon>Hypocreomycetidae</taxon>
        <taxon>Hypocreales</taxon>
        <taxon>Nectriaceae</taxon>
        <taxon>Thelonectria</taxon>
    </lineage>
</organism>
<dbReference type="Proteomes" id="UP000777438">
    <property type="component" value="Unassembled WGS sequence"/>
</dbReference>
<keyword evidence="1" id="KW-0175">Coiled coil</keyword>
<feature type="compositionally biased region" description="Polar residues" evidence="2">
    <location>
        <begin position="743"/>
        <end position="806"/>
    </location>
</feature>
<evidence type="ECO:0000256" key="1">
    <source>
        <dbReference type="SAM" id="Coils"/>
    </source>
</evidence>
<feature type="compositionally biased region" description="Polar residues" evidence="2">
    <location>
        <begin position="677"/>
        <end position="688"/>
    </location>
</feature>
<feature type="region of interest" description="Disordered" evidence="2">
    <location>
        <begin position="724"/>
        <end position="809"/>
    </location>
</feature>
<evidence type="ECO:0000256" key="2">
    <source>
        <dbReference type="SAM" id="MobiDB-lite"/>
    </source>
</evidence>
<name>A0A9P8VZE1_9HYPO</name>
<feature type="compositionally biased region" description="Low complexity" evidence="2">
    <location>
        <begin position="315"/>
        <end position="346"/>
    </location>
</feature>
<feature type="compositionally biased region" description="Polar residues" evidence="2">
    <location>
        <begin position="963"/>
        <end position="981"/>
    </location>
</feature>
<feature type="region of interest" description="Disordered" evidence="2">
    <location>
        <begin position="258"/>
        <end position="279"/>
    </location>
</feature>
<sequence>MAKTDLPEWGFGFAPPNINPVDASFIKFFPCDSAETPSSNVDVNTQSYNAIFTVPVSHTRPPAWSRIAIQPHASTKFTGLIMKRVGLTPPRTVVNAHIIVQKESARAAAEREVEDEDRRIRRRLNNYEPSVQAAKLDGKPASQAEMAHLIMRAKVDASNNFMITSTSTPFADKQEARAGRLTQVCPVKRYRTVDYSTPLDPAGGNSFTIYREVIPIITRAMRKGMDEVDYTTASIATTSRIMRDMRRSRQPRLCLAAHGTPDLSDISDATEPDTSYSIKPPVIKAESRSPRKRIAKLTSTVKGGLKRLTQIVKLSPGSSPKAEPSPSKSDSTPSTPLRLSPPSLEPIITPSGVTPSMTTPFRDAATPSRPIITPSGVTPSLTTPFREVATPSRPIITPSGTQSPKFARPVAPTPSRWHRHEPFSPATAPSTPCQSDSPIGLATLIPPSTPTSAKCPYESPNGSDFRFGAMSPAFNNSISWMNPPIQASDSHRIKNLNSARRRQSEPLIRKYLKSQARRQSSSPRKVRFQDEDSLFENTSIASIFQSVQSNVAEAVDPAKTTVSVSDMTMADPTNADPAAAATPAAYAPTLEDGVLNIDMRQNLDIFHASPVSQLAEIAHDSCSGHAKVVVNEENGRLFVRFKLSAEHAHMFPASQGFNDSQFAFSPLAASRSPRITFNSRQPAFNPAQSTPPADETTPAAAEQSIASLTPTKSAEETIPAAAEQSIASLNPTPAADNSDKLAMNTTPIPAQTFTTSSFTPVNKTSPRTQITTPSGESQTTYKSTPAKNTEATENSVPSEAVSQQVYDDSPGRDYMRAFIKRSRRASTTEAGSPIAPPLKRKPLEAKSPNTPSPQKKRKLQKDEAKSPLGKQPEENQVPVPKRVRRTPKASRQKTDLAIDMEDHPASAVDATAQADEQEDGEEQNAPARRSTRLRSTRASSAPKSSIPTAIKLGGRSGAGRGTILNSTVRSDQQELNAQTRLNTKRNKGDAEYPAQVLARVAESGEVSDASEASSNTSGGSGDRKSVVWKDPLEDVQTEEKPKKGRTAAKAKATQGKTGIAKPSQKRSAKVAESLGMVANGTPARPKRMTRSQTRSQS</sequence>
<feature type="compositionally biased region" description="Low complexity" evidence="2">
    <location>
        <begin position="690"/>
        <end position="702"/>
    </location>
</feature>
<feature type="compositionally biased region" description="Basic residues" evidence="2">
    <location>
        <begin position="881"/>
        <end position="891"/>
    </location>
</feature>
<accession>A0A9P8VZE1</accession>
<keyword evidence="4" id="KW-1185">Reference proteome</keyword>
<proteinExistence type="predicted"/>
<feature type="region of interest" description="Disordered" evidence="2">
    <location>
        <begin position="677"/>
        <end position="703"/>
    </location>
</feature>
<evidence type="ECO:0000313" key="4">
    <source>
        <dbReference type="Proteomes" id="UP000777438"/>
    </source>
</evidence>
<feature type="compositionally biased region" description="Low complexity" evidence="2">
    <location>
        <begin position="1049"/>
        <end position="1061"/>
    </location>
</feature>
<feature type="compositionally biased region" description="Basic and acidic residues" evidence="2">
    <location>
        <begin position="1021"/>
        <end position="1041"/>
    </location>
</feature>
<protein>
    <submittedName>
        <fullName evidence="3">Uncharacterized protein</fullName>
    </submittedName>
</protein>
<reference evidence="3 4" key="1">
    <citation type="journal article" date="2021" name="Nat. Commun.">
        <title>Genetic determinants of endophytism in the Arabidopsis root mycobiome.</title>
        <authorList>
            <person name="Mesny F."/>
            <person name="Miyauchi S."/>
            <person name="Thiergart T."/>
            <person name="Pickel B."/>
            <person name="Atanasova L."/>
            <person name="Karlsson M."/>
            <person name="Huettel B."/>
            <person name="Barry K.W."/>
            <person name="Haridas S."/>
            <person name="Chen C."/>
            <person name="Bauer D."/>
            <person name="Andreopoulos W."/>
            <person name="Pangilinan J."/>
            <person name="LaButti K."/>
            <person name="Riley R."/>
            <person name="Lipzen A."/>
            <person name="Clum A."/>
            <person name="Drula E."/>
            <person name="Henrissat B."/>
            <person name="Kohler A."/>
            <person name="Grigoriev I.V."/>
            <person name="Martin F.M."/>
            <person name="Hacquard S."/>
        </authorList>
    </citation>
    <scope>NUCLEOTIDE SEQUENCE [LARGE SCALE GENOMIC DNA]</scope>
    <source>
        <strain evidence="3 4">MPI-CAGE-CH-0241</strain>
    </source>
</reference>
<feature type="coiled-coil region" evidence="1">
    <location>
        <begin position="99"/>
        <end position="126"/>
    </location>
</feature>
<feature type="region of interest" description="Disordered" evidence="2">
    <location>
        <begin position="821"/>
        <end position="1097"/>
    </location>
</feature>
<dbReference type="EMBL" id="JAGPYM010000019">
    <property type="protein sequence ID" value="KAH6884834.1"/>
    <property type="molecule type" value="Genomic_DNA"/>
</dbReference>
<feature type="compositionally biased region" description="Polar residues" evidence="2">
    <location>
        <begin position="427"/>
        <end position="437"/>
    </location>
</feature>
<dbReference type="OrthoDB" id="4207369at2759"/>
<gene>
    <name evidence="3" type="ORF">B0T10DRAFT_517503</name>
</gene>
<feature type="compositionally biased region" description="Basic and acidic residues" evidence="2">
    <location>
        <begin position="892"/>
        <end position="904"/>
    </location>
</feature>
<comment type="caution">
    <text evidence="3">The sequence shown here is derived from an EMBL/GenBank/DDBJ whole genome shotgun (WGS) entry which is preliminary data.</text>
</comment>
<feature type="region of interest" description="Disordered" evidence="2">
    <location>
        <begin position="314"/>
        <end position="439"/>
    </location>
</feature>